<dbReference type="Proteomes" id="UP000186218">
    <property type="component" value="Unassembled WGS sequence"/>
</dbReference>
<proteinExistence type="predicted"/>
<reference evidence="1 2" key="1">
    <citation type="submission" date="2017-01" db="EMBL/GenBank/DDBJ databases">
        <authorList>
            <person name="Mah S.A."/>
            <person name="Swanson W.J."/>
            <person name="Moy G.W."/>
            <person name="Vacquier V.D."/>
        </authorList>
    </citation>
    <scope>NUCLEOTIDE SEQUENCE [LARGE SCALE GENOMIC DNA]</scope>
    <source>
        <strain evidence="1 2">CPCC 203464</strain>
    </source>
</reference>
<name>A0A1N7HAV3_9NOCA</name>
<organism evidence="1 2">
    <name type="scientific">Williamsia sterculiae</name>
    <dbReference type="NCBI Taxonomy" id="1344003"/>
    <lineage>
        <taxon>Bacteria</taxon>
        <taxon>Bacillati</taxon>
        <taxon>Actinomycetota</taxon>
        <taxon>Actinomycetes</taxon>
        <taxon>Mycobacteriales</taxon>
        <taxon>Nocardiaceae</taxon>
        <taxon>Williamsia</taxon>
    </lineage>
</organism>
<accession>A0A1N7HAV3</accession>
<gene>
    <name evidence="1" type="ORF">SAMN05445060_3861</name>
</gene>
<dbReference type="AlphaFoldDB" id="A0A1N7HAV3"/>
<protein>
    <submittedName>
        <fullName evidence="1">Uncharacterized protein</fullName>
    </submittedName>
</protein>
<sequence>MTLAGLTLPHLSEFDPPVAGEGSLDPMGVGPVSERLADLLVPGFRARMSQFRLLTAIAVASAICEDVDPDLSADGRTTPQIAFEWMTLEAFANQAAADHPLRGVPGLQKARVTRGRGERLSANSYLKGPKVFGFHGVYKPLATEFGIIDTRFDAGPLRDELLVAWETDNDLEGFVSRQTGTYGQKVRERLTNALRKSLSNKHSELPPTGEVARCIAGTLHPDLAGPNERAVLRTALHAAYPLRSELAHLMADRADSALSEKDFVEWLLPQASPDLRHILQAIDAYEQFARILDVSFRTLCHVSGSMSPSVITPDGVSNQPNLVRAALELPSSHRDALRRLTELGIGVPELEGRFAPFATAMAPRDLVVVLLQHHQAIQTAKPPLGKRPWFEPYKGGVTIRPGYKERALPAYDGSYIHPVRIFALASFLWGLEP</sequence>
<evidence type="ECO:0000313" key="2">
    <source>
        <dbReference type="Proteomes" id="UP000186218"/>
    </source>
</evidence>
<keyword evidence="2" id="KW-1185">Reference proteome</keyword>
<dbReference type="EMBL" id="FTNT01000014">
    <property type="protein sequence ID" value="SIS21997.1"/>
    <property type="molecule type" value="Genomic_DNA"/>
</dbReference>
<evidence type="ECO:0000313" key="1">
    <source>
        <dbReference type="EMBL" id="SIS21997.1"/>
    </source>
</evidence>
<dbReference type="STRING" id="1344003.SAMN05445060_3861"/>